<accession>A0A494Y248</accession>
<proteinExistence type="inferred from homology"/>
<dbReference type="AlphaFoldDB" id="A0A494Y248"/>
<sequence length="344" mass="38855">MSLTIFEQILSHYFAAEEKWTITDGLSGWNNTTRFVEADGRRWVLRIYETHKDIDKVLFEHEILMALNDDGGMSFRVPEPAKARDGSTVVKLTDGSDRLACLFSYIEGKRPEEHDASIAYAFGIATGQLSKALQGVETKRDPMYPPYYEMDSAHPLCTPDNVAKFSNEPPEEFEELAEALGAVHEAIRNIRETLPRFRLLPHQLIHGDINHSNALVSGTNENRIAAILDFEFCTRDLRVMEVAVIVSGLLNNSGNENKHANSLEKFLIGVGEQISFNREEVEAIPLLVELRMLDVFLHFLGRYWDGVDGPEVVREQTLSAYEGLKKLNGRKDELLSLGIRYLSS</sequence>
<dbReference type="Proteomes" id="UP000282076">
    <property type="component" value="Unassembled WGS sequence"/>
</dbReference>
<comment type="caution">
    <text evidence="3">The sequence shown here is derived from an EMBL/GenBank/DDBJ whole genome shotgun (WGS) entry which is preliminary data.</text>
</comment>
<comment type="similarity">
    <text evidence="1">Belongs to the pseudomonas-type ThrB family.</text>
</comment>
<keyword evidence="3" id="KW-0808">Transferase</keyword>
<dbReference type="PANTHER" id="PTHR21064:SF6">
    <property type="entry name" value="AMINOGLYCOSIDE PHOSPHOTRANSFERASE DOMAIN-CONTAINING PROTEIN"/>
    <property type="match status" value="1"/>
</dbReference>
<name>A0A494Y248_9BACL</name>
<evidence type="ECO:0000313" key="4">
    <source>
        <dbReference type="Proteomes" id="UP000282076"/>
    </source>
</evidence>
<evidence type="ECO:0000259" key="2">
    <source>
        <dbReference type="Pfam" id="PF01636"/>
    </source>
</evidence>
<dbReference type="InterPro" id="IPR002575">
    <property type="entry name" value="Aminoglycoside_PTrfase"/>
</dbReference>
<evidence type="ECO:0000256" key="1">
    <source>
        <dbReference type="ARBA" id="ARBA00038240"/>
    </source>
</evidence>
<organism evidence="3 4">
    <name type="scientific">Cohnella endophytica</name>
    <dbReference type="NCBI Taxonomy" id="2419778"/>
    <lineage>
        <taxon>Bacteria</taxon>
        <taxon>Bacillati</taxon>
        <taxon>Bacillota</taxon>
        <taxon>Bacilli</taxon>
        <taxon>Bacillales</taxon>
        <taxon>Paenibacillaceae</taxon>
        <taxon>Cohnella</taxon>
    </lineage>
</organism>
<dbReference type="InterPro" id="IPR050249">
    <property type="entry name" value="Pseudomonas-type_ThrB"/>
</dbReference>
<dbReference type="SUPFAM" id="SSF56112">
    <property type="entry name" value="Protein kinase-like (PK-like)"/>
    <property type="match status" value="1"/>
</dbReference>
<dbReference type="RefSeq" id="WP_120974401.1">
    <property type="nucleotide sequence ID" value="NZ_RBZM01000002.1"/>
</dbReference>
<dbReference type="InterPro" id="IPR011009">
    <property type="entry name" value="Kinase-like_dom_sf"/>
</dbReference>
<dbReference type="Gene3D" id="3.90.1200.10">
    <property type="match status" value="1"/>
</dbReference>
<gene>
    <name evidence="3" type="ORF">D7Z26_02215</name>
</gene>
<evidence type="ECO:0000313" key="3">
    <source>
        <dbReference type="EMBL" id="RKP56826.1"/>
    </source>
</evidence>
<dbReference type="GO" id="GO:0019202">
    <property type="term" value="F:amino acid kinase activity"/>
    <property type="evidence" value="ECO:0007669"/>
    <property type="project" value="TreeGrafter"/>
</dbReference>
<dbReference type="Gene3D" id="3.30.200.20">
    <property type="entry name" value="Phosphorylase Kinase, domain 1"/>
    <property type="match status" value="1"/>
</dbReference>
<reference evidence="3 4" key="1">
    <citation type="submission" date="2018-10" db="EMBL/GenBank/DDBJ databases">
        <title>Cohnella sp. M2MS4P-1, whole genome shotgun sequence.</title>
        <authorList>
            <person name="Tuo L."/>
        </authorList>
    </citation>
    <scope>NUCLEOTIDE SEQUENCE [LARGE SCALE GENOMIC DNA]</scope>
    <source>
        <strain evidence="3 4">M2MS4P-1</strain>
    </source>
</reference>
<dbReference type="Pfam" id="PF01636">
    <property type="entry name" value="APH"/>
    <property type="match status" value="1"/>
</dbReference>
<dbReference type="EMBL" id="RBZM01000002">
    <property type="protein sequence ID" value="RKP56826.1"/>
    <property type="molecule type" value="Genomic_DNA"/>
</dbReference>
<dbReference type="PANTHER" id="PTHR21064">
    <property type="entry name" value="AMINOGLYCOSIDE PHOSPHOTRANSFERASE DOMAIN-CONTAINING PROTEIN-RELATED"/>
    <property type="match status" value="1"/>
</dbReference>
<keyword evidence="4" id="KW-1185">Reference proteome</keyword>
<feature type="domain" description="Aminoglycoside phosphotransferase" evidence="2">
    <location>
        <begin position="27"/>
        <end position="251"/>
    </location>
</feature>
<protein>
    <submittedName>
        <fullName evidence="3">Aminoglycoside phosphotransferase</fullName>
    </submittedName>
</protein>
<dbReference type="OrthoDB" id="156345at2"/>